<dbReference type="CDD" id="cd10917">
    <property type="entry name" value="CE4_NodB_like_6s_7s"/>
    <property type="match status" value="1"/>
</dbReference>
<comment type="caution">
    <text evidence="2">The sequence shown here is derived from an EMBL/GenBank/DDBJ whole genome shotgun (WGS) entry which is preliminary data.</text>
</comment>
<dbReference type="GO" id="GO:0016810">
    <property type="term" value="F:hydrolase activity, acting on carbon-nitrogen (but not peptide) bonds"/>
    <property type="evidence" value="ECO:0007669"/>
    <property type="project" value="InterPro"/>
</dbReference>
<dbReference type="EMBL" id="BCSY01000137">
    <property type="protein sequence ID" value="GAS99868.1"/>
    <property type="molecule type" value="Genomic_DNA"/>
</dbReference>
<dbReference type="Pfam" id="PF01522">
    <property type="entry name" value="Polysacc_deac_1"/>
    <property type="match status" value="1"/>
</dbReference>
<dbReference type="OrthoDB" id="3521160at2"/>
<dbReference type="InterPro" id="IPR002509">
    <property type="entry name" value="NODB_dom"/>
</dbReference>
<dbReference type="AlphaFoldDB" id="A0A100WKS1"/>
<dbReference type="InterPro" id="IPR011330">
    <property type="entry name" value="Glyco_hydro/deAcase_b/a-brl"/>
</dbReference>
<dbReference type="SUPFAM" id="SSF88713">
    <property type="entry name" value="Glycoside hydrolase/deacetylase"/>
    <property type="match status" value="1"/>
</dbReference>
<dbReference type="RefSeq" id="WP_062660457.1">
    <property type="nucleotide sequence ID" value="NZ_BCSY01000137.1"/>
</dbReference>
<evidence type="ECO:0000313" key="3">
    <source>
        <dbReference type="Proteomes" id="UP000069443"/>
    </source>
</evidence>
<dbReference type="Proteomes" id="UP000069443">
    <property type="component" value="Unassembled WGS sequence"/>
</dbReference>
<gene>
    <name evidence="2" type="ORF">RMCC_6833</name>
</gene>
<organism evidence="2 3">
    <name type="scientific">Mycolicibacterium canariasense</name>
    <name type="common">Mycobacterium canariasense</name>
    <dbReference type="NCBI Taxonomy" id="228230"/>
    <lineage>
        <taxon>Bacteria</taxon>
        <taxon>Bacillati</taxon>
        <taxon>Actinomycetota</taxon>
        <taxon>Actinomycetes</taxon>
        <taxon>Mycobacteriales</taxon>
        <taxon>Mycobacteriaceae</taxon>
        <taxon>Mycolicibacterium</taxon>
    </lineage>
</organism>
<accession>A0A100WKS1</accession>
<dbReference type="Gene3D" id="3.20.20.370">
    <property type="entry name" value="Glycoside hydrolase/deacetylase"/>
    <property type="match status" value="1"/>
</dbReference>
<feature type="domain" description="NodB homology" evidence="1">
    <location>
        <begin position="1"/>
        <end position="188"/>
    </location>
</feature>
<dbReference type="GO" id="GO:0005975">
    <property type="term" value="P:carbohydrate metabolic process"/>
    <property type="evidence" value="ECO:0007669"/>
    <property type="project" value="InterPro"/>
</dbReference>
<sequence length="215" mass="23802">MKVTLTFDNGPTETTAEVLDILDQRDVKSTFFVVAGQLTEPSARALSERAASEGHWIGNHTLTHSVQFGDAPTDLDLVASEIGEAEKIIGTLARPVKLFRPYAGGGVLGRRVFSPAAIDYLQRQDYTCVLWTSVPHDWDQPDRWVQRCLDDIAGQDWSVVVIHDLPTGAMQHLPRLLDELAERGADIVQDFPESCTPIRNGIRTVNLDHLTTSDN</sequence>
<keyword evidence="3" id="KW-1185">Reference proteome</keyword>
<dbReference type="PROSITE" id="PS51677">
    <property type="entry name" value="NODB"/>
    <property type="match status" value="1"/>
</dbReference>
<protein>
    <submittedName>
        <fullName evidence="2">Putative polysaccharide deacetylase</fullName>
    </submittedName>
</protein>
<dbReference type="PANTHER" id="PTHR10587">
    <property type="entry name" value="GLYCOSYL TRANSFERASE-RELATED"/>
    <property type="match status" value="1"/>
</dbReference>
<reference evidence="3" key="1">
    <citation type="journal article" date="2016" name="Genome Announc.">
        <title>Draft Genome Sequences of Five Rapidly Growing Mycobacterium Species, M. thermoresistibile, M. fortuitum subsp. acetamidolyticum, M. canariasense, M. brisbanense, and M. novocastrense.</title>
        <authorList>
            <person name="Katahira K."/>
            <person name="Ogura Y."/>
            <person name="Gotoh Y."/>
            <person name="Hayashi T."/>
        </authorList>
    </citation>
    <scope>NUCLEOTIDE SEQUENCE [LARGE SCALE GENOMIC DNA]</scope>
    <source>
        <strain evidence="3">JCM15298</strain>
    </source>
</reference>
<proteinExistence type="predicted"/>
<dbReference type="STRING" id="228230.RMCC_6833"/>
<dbReference type="InterPro" id="IPR050248">
    <property type="entry name" value="Polysacc_deacetylase_ArnD"/>
</dbReference>
<reference evidence="3" key="2">
    <citation type="submission" date="2016-02" db="EMBL/GenBank/DDBJ databases">
        <title>Draft genome sequence of five rapidly growing Mycobacterium species.</title>
        <authorList>
            <person name="Katahira K."/>
            <person name="Gotou Y."/>
            <person name="Iida K."/>
            <person name="Ogura Y."/>
            <person name="Hayashi T."/>
        </authorList>
    </citation>
    <scope>NUCLEOTIDE SEQUENCE [LARGE SCALE GENOMIC DNA]</scope>
    <source>
        <strain evidence="3">JCM15298</strain>
    </source>
</reference>
<evidence type="ECO:0000313" key="2">
    <source>
        <dbReference type="EMBL" id="GAS99868.1"/>
    </source>
</evidence>
<name>A0A100WKS1_MYCCR</name>
<evidence type="ECO:0000259" key="1">
    <source>
        <dbReference type="PROSITE" id="PS51677"/>
    </source>
</evidence>